<protein>
    <recommendedName>
        <fullName evidence="2">Helix-turn-helix domain-containing protein</fullName>
    </recommendedName>
</protein>
<name>A0A0F9U716_9ZZZZ</name>
<sequence>MEQVVTDNKPLLHSTDIASRLAMSDRTVRKWITVGLNGKKLKATRANNTGMWLVSEEDLADFLTDNADGEAE</sequence>
<dbReference type="AlphaFoldDB" id="A0A0F9U716"/>
<reference evidence="1" key="1">
    <citation type="journal article" date="2015" name="Nature">
        <title>Complex archaea that bridge the gap between prokaryotes and eukaryotes.</title>
        <authorList>
            <person name="Spang A."/>
            <person name="Saw J.H."/>
            <person name="Jorgensen S.L."/>
            <person name="Zaremba-Niedzwiedzka K."/>
            <person name="Martijn J."/>
            <person name="Lind A.E."/>
            <person name="van Eijk R."/>
            <person name="Schleper C."/>
            <person name="Guy L."/>
            <person name="Ettema T.J."/>
        </authorList>
    </citation>
    <scope>NUCLEOTIDE SEQUENCE</scope>
</reference>
<organism evidence="1">
    <name type="scientific">marine sediment metagenome</name>
    <dbReference type="NCBI Taxonomy" id="412755"/>
    <lineage>
        <taxon>unclassified sequences</taxon>
        <taxon>metagenomes</taxon>
        <taxon>ecological metagenomes</taxon>
    </lineage>
</organism>
<evidence type="ECO:0000313" key="1">
    <source>
        <dbReference type="EMBL" id="KKN57081.1"/>
    </source>
</evidence>
<dbReference type="SUPFAM" id="SSF46955">
    <property type="entry name" value="Putative DNA-binding domain"/>
    <property type="match status" value="1"/>
</dbReference>
<dbReference type="EMBL" id="LAZR01000819">
    <property type="protein sequence ID" value="KKN57081.1"/>
    <property type="molecule type" value="Genomic_DNA"/>
</dbReference>
<gene>
    <name evidence="1" type="ORF">LCGC14_0565530</name>
</gene>
<dbReference type="InterPro" id="IPR009061">
    <property type="entry name" value="DNA-bd_dom_put_sf"/>
</dbReference>
<comment type="caution">
    <text evidence="1">The sequence shown here is derived from an EMBL/GenBank/DDBJ whole genome shotgun (WGS) entry which is preliminary data.</text>
</comment>
<evidence type="ECO:0008006" key="2">
    <source>
        <dbReference type="Google" id="ProtNLM"/>
    </source>
</evidence>
<proteinExistence type="predicted"/>
<accession>A0A0F9U716</accession>